<name>A0A4V3Z5S7_9MICC</name>
<dbReference type="Proteomes" id="UP000305233">
    <property type="component" value="Unassembled WGS sequence"/>
</dbReference>
<evidence type="ECO:0000313" key="2">
    <source>
        <dbReference type="EMBL" id="THJ66669.1"/>
    </source>
</evidence>
<proteinExistence type="predicted"/>
<comment type="caution">
    <text evidence="2">The sequence shown here is derived from an EMBL/GenBank/DDBJ whole genome shotgun (WGS) entry which is preliminary data.</text>
</comment>
<keyword evidence="1" id="KW-0812">Transmembrane</keyword>
<feature type="transmembrane region" description="Helical" evidence="1">
    <location>
        <begin position="6"/>
        <end position="28"/>
    </location>
</feature>
<accession>A0A4V3Z5S7</accession>
<sequence>MTAVQIILLVGAGFVVWMLIVALIIVWVMGMSRNAAVDEEKFRRLLAREKRRAARKAASRTRRTSV</sequence>
<protein>
    <submittedName>
        <fullName evidence="2">Uncharacterized protein</fullName>
    </submittedName>
</protein>
<dbReference type="AlphaFoldDB" id="A0A4V3Z5S7"/>
<organism evidence="2 3">
    <name type="scientific">Arthrobacter echini</name>
    <dbReference type="NCBI Taxonomy" id="1529066"/>
    <lineage>
        <taxon>Bacteria</taxon>
        <taxon>Bacillati</taxon>
        <taxon>Actinomycetota</taxon>
        <taxon>Actinomycetes</taxon>
        <taxon>Micrococcales</taxon>
        <taxon>Micrococcaceae</taxon>
        <taxon>Arthrobacter</taxon>
    </lineage>
</organism>
<gene>
    <name evidence="2" type="ORF">E8P82_06880</name>
</gene>
<keyword evidence="1" id="KW-0472">Membrane</keyword>
<keyword evidence="3" id="KW-1185">Reference proteome</keyword>
<keyword evidence="1" id="KW-1133">Transmembrane helix</keyword>
<dbReference type="EMBL" id="SSWH01000005">
    <property type="protein sequence ID" value="THJ66669.1"/>
    <property type="molecule type" value="Genomic_DNA"/>
</dbReference>
<evidence type="ECO:0000313" key="3">
    <source>
        <dbReference type="Proteomes" id="UP000305233"/>
    </source>
</evidence>
<evidence type="ECO:0000256" key="1">
    <source>
        <dbReference type="SAM" id="Phobius"/>
    </source>
</evidence>
<dbReference type="RefSeq" id="WP_136453771.1">
    <property type="nucleotide sequence ID" value="NZ_SSWH01000005.1"/>
</dbReference>
<reference evidence="2 3" key="1">
    <citation type="submission" date="2019-04" db="EMBL/GenBank/DDBJ databases">
        <authorList>
            <person name="Liu Q."/>
            <person name="Xin Y.-H."/>
        </authorList>
    </citation>
    <scope>NUCLEOTIDE SEQUENCE [LARGE SCALE GENOMIC DNA]</scope>
    <source>
        <strain evidence="2 3">AM23</strain>
    </source>
</reference>